<dbReference type="SUPFAM" id="SSF49401">
    <property type="entry name" value="Bacterial adhesins"/>
    <property type="match status" value="1"/>
</dbReference>
<protein>
    <submittedName>
        <fullName evidence="8">Uncharacterized protein</fullName>
    </submittedName>
</protein>
<dbReference type="STRING" id="443156.SAMN04489867_3662"/>
<evidence type="ECO:0000256" key="7">
    <source>
        <dbReference type="SAM" id="Phobius"/>
    </source>
</evidence>
<evidence type="ECO:0000256" key="2">
    <source>
        <dbReference type="ARBA" id="ARBA00022512"/>
    </source>
</evidence>
<accession>A0A1H0V4Z7</accession>
<evidence type="ECO:0000256" key="1">
    <source>
        <dbReference type="ARBA" id="ARBA00004191"/>
    </source>
</evidence>
<dbReference type="InterPro" id="IPR011252">
    <property type="entry name" value="Fibrogen-bd_dom1"/>
</dbReference>
<keyword evidence="7" id="KW-0812">Transmembrane</keyword>
<feature type="compositionally biased region" description="Low complexity" evidence="6">
    <location>
        <begin position="340"/>
        <end position="453"/>
    </location>
</feature>
<dbReference type="InterPro" id="IPR008966">
    <property type="entry name" value="Adhesion_dom_sf"/>
</dbReference>
<keyword evidence="7" id="KW-0472">Membrane</keyword>
<dbReference type="RefSeq" id="WP_091788783.1">
    <property type="nucleotide sequence ID" value="NZ_LT629711.1"/>
</dbReference>
<organism evidence="8 9">
    <name type="scientific">Pedococcus dokdonensis</name>
    <dbReference type="NCBI Taxonomy" id="443156"/>
    <lineage>
        <taxon>Bacteria</taxon>
        <taxon>Bacillati</taxon>
        <taxon>Actinomycetota</taxon>
        <taxon>Actinomycetes</taxon>
        <taxon>Micrococcales</taxon>
        <taxon>Intrasporangiaceae</taxon>
        <taxon>Pedococcus</taxon>
    </lineage>
</organism>
<evidence type="ECO:0000256" key="4">
    <source>
        <dbReference type="ARBA" id="ARBA00022729"/>
    </source>
</evidence>
<reference evidence="9" key="1">
    <citation type="submission" date="2016-10" db="EMBL/GenBank/DDBJ databases">
        <authorList>
            <person name="Varghese N."/>
            <person name="Submissions S."/>
        </authorList>
    </citation>
    <scope>NUCLEOTIDE SEQUENCE [LARGE SCALE GENOMIC DNA]</scope>
    <source>
        <strain evidence="9">DSM 22329</strain>
    </source>
</reference>
<evidence type="ECO:0000256" key="3">
    <source>
        <dbReference type="ARBA" id="ARBA00022525"/>
    </source>
</evidence>
<gene>
    <name evidence="8" type="ORF">SAMN04489867_3662</name>
</gene>
<keyword evidence="5" id="KW-0572">Peptidoglycan-anchor</keyword>
<proteinExistence type="predicted"/>
<sequence>MTNLLGETMTNTAAAPGAREATLIRLPLAARWLVAAAACAVVLACAALLSAGAARAATIDGAITSITTTATGTTQWDRVDFGCTWAVPDGSAPGDTFSLDLPVELKWFGATDFALAGPDGQSVALAHADPTGHVVFTLTDYVLTHQTGVHGSCHFATQYAAQTSDGTSHLDFQVGGEVIRVDLPTTAPCSPDCTVDRGTPSKYMWWDDAAQTTTQSVIRASATDSDSSVVTLTDVPGPGLALDCASLTVTIGKVLDAQGYVTDPRDDTLYPPVVTCTTQGASVTWSDVAAGEYAELWVRADVVDPSAATYTNQGTVTVNGRTAPVWNEVRASDAGGDGTGSPTSTTSTTTTSTTTSPTSTSPTSTTSTTTSPTSTTSTSTSPTSTTSTTTTSTTTTSTTTSPTSTSPTSTSPTSTSPTSTTSTTTAPTATNATSTSGTSTTSAATTAPTGTTTRPTRTIVSAATLAFTGSDAGRLALVAALLLGTGVLLSVAGRRARRH</sequence>
<name>A0A1H0V4Z7_9MICO</name>
<keyword evidence="9" id="KW-1185">Reference proteome</keyword>
<keyword evidence="7" id="KW-1133">Transmembrane helix</keyword>
<evidence type="ECO:0000313" key="9">
    <source>
        <dbReference type="Proteomes" id="UP000199077"/>
    </source>
</evidence>
<dbReference type="EMBL" id="LT629711">
    <property type="protein sequence ID" value="SDP73248.1"/>
    <property type="molecule type" value="Genomic_DNA"/>
</dbReference>
<keyword evidence="2" id="KW-0134">Cell wall</keyword>
<feature type="transmembrane region" description="Helical" evidence="7">
    <location>
        <begin position="475"/>
        <end position="493"/>
    </location>
</feature>
<dbReference type="Gene3D" id="2.60.40.1280">
    <property type="match status" value="1"/>
</dbReference>
<dbReference type="OrthoDB" id="5142801at2"/>
<evidence type="ECO:0000256" key="6">
    <source>
        <dbReference type="SAM" id="MobiDB-lite"/>
    </source>
</evidence>
<evidence type="ECO:0000256" key="5">
    <source>
        <dbReference type="ARBA" id="ARBA00023088"/>
    </source>
</evidence>
<keyword evidence="3" id="KW-0964">Secreted</keyword>
<comment type="subcellular location">
    <subcellularLocation>
        <location evidence="1">Secreted</location>
        <location evidence="1">Cell wall</location>
    </subcellularLocation>
</comment>
<feature type="region of interest" description="Disordered" evidence="6">
    <location>
        <begin position="330"/>
        <end position="455"/>
    </location>
</feature>
<dbReference type="Proteomes" id="UP000199077">
    <property type="component" value="Chromosome I"/>
</dbReference>
<evidence type="ECO:0000313" key="8">
    <source>
        <dbReference type="EMBL" id="SDP73248.1"/>
    </source>
</evidence>
<dbReference type="GO" id="GO:0007155">
    <property type="term" value="P:cell adhesion"/>
    <property type="evidence" value="ECO:0007669"/>
    <property type="project" value="InterPro"/>
</dbReference>
<dbReference type="AlphaFoldDB" id="A0A1H0V4Z7"/>
<keyword evidence="4" id="KW-0732">Signal</keyword>